<reference evidence="2" key="1">
    <citation type="submission" date="2021-09" db="EMBL/GenBank/DDBJ databases">
        <title>The genome of Mauremys mutica provides insights into the evolution of semi-aquatic lifestyle.</title>
        <authorList>
            <person name="Gong S."/>
            <person name="Gao Y."/>
        </authorList>
    </citation>
    <scope>NUCLEOTIDE SEQUENCE</scope>
    <source>
        <strain evidence="2">MM-2020</strain>
        <tissue evidence="2">Muscle</tissue>
    </source>
</reference>
<dbReference type="AlphaFoldDB" id="A0A9D3WYZ8"/>
<keyword evidence="1" id="KW-0812">Transmembrane</keyword>
<sequence>MLPENKININKPLDCVCLFESVIPSKRNMHVCIYIIIYKLGEKYGTCFQWLGWLIPEMNYGFNKVVRHEEVSEGSVQPEEKREWNVLVLISLLMQEVGTRFLIRLSKEACFPSAIYMGAFLGLMLQGTVPVVHGSGTRL</sequence>
<proteinExistence type="predicted"/>
<accession>A0A9D3WYZ8</accession>
<evidence type="ECO:0000256" key="1">
    <source>
        <dbReference type="SAM" id="Phobius"/>
    </source>
</evidence>
<gene>
    <name evidence="2" type="ORF">KIL84_000868</name>
</gene>
<keyword evidence="1" id="KW-1133">Transmembrane helix</keyword>
<organism evidence="2 3">
    <name type="scientific">Mauremys mutica</name>
    <name type="common">yellowpond turtle</name>
    <dbReference type="NCBI Taxonomy" id="74926"/>
    <lineage>
        <taxon>Eukaryota</taxon>
        <taxon>Metazoa</taxon>
        <taxon>Chordata</taxon>
        <taxon>Craniata</taxon>
        <taxon>Vertebrata</taxon>
        <taxon>Euteleostomi</taxon>
        <taxon>Archelosauria</taxon>
        <taxon>Testudinata</taxon>
        <taxon>Testudines</taxon>
        <taxon>Cryptodira</taxon>
        <taxon>Durocryptodira</taxon>
        <taxon>Testudinoidea</taxon>
        <taxon>Geoemydidae</taxon>
        <taxon>Geoemydinae</taxon>
        <taxon>Mauremys</taxon>
    </lineage>
</organism>
<dbReference type="EMBL" id="JAHDVG010000484">
    <property type="protein sequence ID" value="KAH1169883.1"/>
    <property type="molecule type" value="Genomic_DNA"/>
</dbReference>
<name>A0A9D3WYZ8_9SAUR</name>
<evidence type="ECO:0000313" key="3">
    <source>
        <dbReference type="Proteomes" id="UP000827986"/>
    </source>
</evidence>
<protein>
    <submittedName>
        <fullName evidence="2">Uncharacterized protein</fullName>
    </submittedName>
</protein>
<evidence type="ECO:0000313" key="2">
    <source>
        <dbReference type="EMBL" id="KAH1169883.1"/>
    </source>
</evidence>
<dbReference type="Proteomes" id="UP000827986">
    <property type="component" value="Unassembled WGS sequence"/>
</dbReference>
<comment type="caution">
    <text evidence="2">The sequence shown here is derived from an EMBL/GenBank/DDBJ whole genome shotgun (WGS) entry which is preliminary data.</text>
</comment>
<feature type="transmembrane region" description="Helical" evidence="1">
    <location>
        <begin position="115"/>
        <end position="133"/>
    </location>
</feature>
<keyword evidence="1" id="KW-0472">Membrane</keyword>
<keyword evidence="3" id="KW-1185">Reference proteome</keyword>